<comment type="catalytic activity">
    <reaction evidence="4 6">
        <text>L-kynurenine + H2O = anthranilate + L-alanine + H(+)</text>
        <dbReference type="Rhea" id="RHEA:16813"/>
        <dbReference type="ChEBI" id="CHEBI:15377"/>
        <dbReference type="ChEBI" id="CHEBI:15378"/>
        <dbReference type="ChEBI" id="CHEBI:16567"/>
        <dbReference type="ChEBI" id="CHEBI:57959"/>
        <dbReference type="ChEBI" id="CHEBI:57972"/>
        <dbReference type="EC" id="3.7.1.3"/>
    </reaction>
</comment>
<reference evidence="8 9" key="1">
    <citation type="submission" date="2022-12" db="EMBL/GenBank/DDBJ databases">
        <title>Sphingomonas abieness sp. nov., an endophytic bacterium isolated from Abies koreana.</title>
        <authorList>
            <person name="Jiang L."/>
            <person name="Lee J."/>
        </authorList>
    </citation>
    <scope>NUCLEOTIDE SEQUENCE [LARGE SCALE GENOMIC DNA]</scope>
    <source>
        <strain evidence="9">PAMB 00755</strain>
    </source>
</reference>
<feature type="binding site" evidence="4">
    <location>
        <position position="270"/>
    </location>
    <ligand>
        <name>pyridoxal 5'-phosphate</name>
        <dbReference type="ChEBI" id="CHEBI:597326"/>
    </ligand>
</feature>
<comment type="subunit">
    <text evidence="4 6">Homodimer.</text>
</comment>
<dbReference type="InterPro" id="IPR010111">
    <property type="entry name" value="Kynureninase"/>
</dbReference>
<evidence type="ECO:0000313" key="9">
    <source>
        <dbReference type="Proteomes" id="UP001210865"/>
    </source>
</evidence>
<evidence type="ECO:0000256" key="6">
    <source>
        <dbReference type="PIRNR" id="PIRNR038800"/>
    </source>
</evidence>
<dbReference type="HAMAP" id="MF_01970">
    <property type="entry name" value="Kynureninase"/>
    <property type="match status" value="1"/>
</dbReference>
<feature type="binding site" evidence="4">
    <location>
        <begin position="119"/>
        <end position="122"/>
    </location>
    <ligand>
        <name>pyridoxal 5'-phosphate</name>
        <dbReference type="ChEBI" id="CHEBI:597326"/>
    </ligand>
</feature>
<dbReference type="Proteomes" id="UP001210865">
    <property type="component" value="Chromosome"/>
</dbReference>
<comment type="cofactor">
    <cofactor evidence="4 6">
        <name>pyridoxal 5'-phosphate</name>
        <dbReference type="ChEBI" id="CHEBI:597326"/>
    </cofactor>
</comment>
<accession>A0ABY7NSW2</accession>
<dbReference type="GO" id="GO:0030429">
    <property type="term" value="F:kynureninase activity"/>
    <property type="evidence" value="ECO:0007669"/>
    <property type="project" value="UniProtKB-EC"/>
</dbReference>
<comment type="function">
    <text evidence="4 6">Catalyzes the cleavage of L-kynurenine (L-Kyn) and L-3-hydroxykynurenine (L-3OHKyn) into anthranilic acid (AA) and 3-hydroxyanthranilic acid (3-OHAA), respectively.</text>
</comment>
<evidence type="ECO:0000256" key="5">
    <source>
        <dbReference type="NCBIfam" id="TIGR01814"/>
    </source>
</evidence>
<dbReference type="SUPFAM" id="SSF53383">
    <property type="entry name" value="PLP-dependent transferases"/>
    <property type="match status" value="1"/>
</dbReference>
<name>A0ABY7NSW2_9SPHN</name>
<feature type="binding site" evidence="4">
    <location>
        <position position="214"/>
    </location>
    <ligand>
        <name>pyridoxal 5'-phosphate</name>
        <dbReference type="ChEBI" id="CHEBI:597326"/>
    </ligand>
</feature>
<comment type="pathway">
    <text evidence="4 6">Amino-acid degradation; L-kynurenine degradation; L-alanine and anthranilate from L-kynurenine: step 1/1.</text>
</comment>
<feature type="binding site" evidence="4">
    <location>
        <position position="91"/>
    </location>
    <ligand>
        <name>pyridoxal 5'-phosphate</name>
        <dbReference type="ChEBI" id="CHEBI:597326"/>
    </ligand>
</feature>
<feature type="binding site" evidence="4">
    <location>
        <position position="244"/>
    </location>
    <ligand>
        <name>pyridoxal 5'-phosphate</name>
        <dbReference type="ChEBI" id="CHEBI:597326"/>
    </ligand>
</feature>
<protein>
    <recommendedName>
        <fullName evidence="4 5">Kynureninase</fullName>
        <ecNumber evidence="4 5">3.7.1.3</ecNumber>
    </recommendedName>
    <alternativeName>
        <fullName evidence="4">L-kynurenine hydrolase</fullName>
    </alternativeName>
</protein>
<keyword evidence="9" id="KW-1185">Reference proteome</keyword>
<keyword evidence="2 4" id="KW-0378">Hydrolase</keyword>
<dbReference type="PANTHER" id="PTHR14084:SF0">
    <property type="entry name" value="KYNURENINASE"/>
    <property type="match status" value="1"/>
</dbReference>
<sequence>MHRRDAADPLRPFRARFALPDGIRYFDGNSLGALPVDTAAGIARTVTEEWGQGLVRSWNDADWIGAPQRVGAKIARLIGAQTHEVLVADSTSANLYKLLVAAVRARPGRRVILTEPGNFPTDLYIAQGVADLLPGIEVRSVPRERIADAIDATTAVLMLTHVHYKSGARFDMAALTRRAHDHGALALWDLSHSTGAVALDLRADQVDLAVGCGYKYLNGGPGAPAFLYVAEHLQATLSSPLTGWMGHAAGFRFEDDYAPAPGVSRFLCGTPPILGLSALETGVDLMLEADRAALFAKSEALTTLFIALVEQRCAGHGLALATPRDPAARGSHVSLRHAEAHAIMQALIARGVIGDFRAPDILRFGFTPLYVGYADVWHGVDILRDVLQTGEWRQARFQQRAAVT</sequence>
<evidence type="ECO:0000313" key="8">
    <source>
        <dbReference type="EMBL" id="WBO24634.1"/>
    </source>
</evidence>
<dbReference type="Gene3D" id="3.40.640.10">
    <property type="entry name" value="Type I PLP-dependent aspartate aminotransferase-like (Major domain)"/>
    <property type="match status" value="1"/>
</dbReference>
<evidence type="ECO:0000256" key="4">
    <source>
        <dbReference type="HAMAP-Rule" id="MF_01970"/>
    </source>
</evidence>
<evidence type="ECO:0000256" key="7">
    <source>
        <dbReference type="RuleBase" id="RU004508"/>
    </source>
</evidence>
<comment type="similarity">
    <text evidence="7">Belongs to the DegT/DnrJ/EryC1 family.</text>
</comment>
<dbReference type="PANTHER" id="PTHR14084">
    <property type="entry name" value="KYNURENINASE"/>
    <property type="match status" value="1"/>
</dbReference>
<feature type="binding site" evidence="4">
    <location>
        <position position="192"/>
    </location>
    <ligand>
        <name>pyridoxal 5'-phosphate</name>
        <dbReference type="ChEBI" id="CHEBI:597326"/>
    </ligand>
</feature>
<dbReference type="Pfam" id="PF01041">
    <property type="entry name" value="DegT_DnrJ_EryC1"/>
    <property type="match status" value="1"/>
</dbReference>
<dbReference type="Gene3D" id="3.90.1150.10">
    <property type="entry name" value="Aspartate Aminotransferase, domain 1"/>
    <property type="match status" value="1"/>
</dbReference>
<dbReference type="EMBL" id="CP115174">
    <property type="protein sequence ID" value="WBO24634.1"/>
    <property type="molecule type" value="Genomic_DNA"/>
</dbReference>
<dbReference type="EC" id="3.7.1.3" evidence="4 5"/>
<feature type="modified residue" description="N6-(pyridoxal phosphate)lysine" evidence="4">
    <location>
        <position position="215"/>
    </location>
</feature>
<comment type="similarity">
    <text evidence="4 6">Belongs to the kynureninase family.</text>
</comment>
<evidence type="ECO:0000256" key="1">
    <source>
        <dbReference type="ARBA" id="ARBA00022642"/>
    </source>
</evidence>
<keyword evidence="1 4" id="KW-0662">Pyridine nucleotide biosynthesis</keyword>
<dbReference type="RefSeq" id="WP_270079254.1">
    <property type="nucleotide sequence ID" value="NZ_CP115174.1"/>
</dbReference>
<feature type="binding site" evidence="4">
    <location>
        <position position="160"/>
    </location>
    <ligand>
        <name>pyridoxal 5'-phosphate</name>
        <dbReference type="ChEBI" id="CHEBI:597326"/>
    </ligand>
</feature>
<dbReference type="NCBIfam" id="TIGR01814">
    <property type="entry name" value="kynureninase"/>
    <property type="match status" value="1"/>
</dbReference>
<proteinExistence type="inferred from homology"/>
<organism evidence="8 9">
    <name type="scientific">Sphingomonas abietis</name>
    <dbReference type="NCBI Taxonomy" id="3012344"/>
    <lineage>
        <taxon>Bacteria</taxon>
        <taxon>Pseudomonadati</taxon>
        <taxon>Pseudomonadota</taxon>
        <taxon>Alphaproteobacteria</taxon>
        <taxon>Sphingomonadales</taxon>
        <taxon>Sphingomonadaceae</taxon>
        <taxon>Sphingomonas</taxon>
    </lineage>
</organism>
<feature type="binding site" evidence="4">
    <location>
        <position position="92"/>
    </location>
    <ligand>
        <name>pyridoxal 5'-phosphate</name>
        <dbReference type="ChEBI" id="CHEBI:597326"/>
    </ligand>
</feature>
<dbReference type="InterPro" id="IPR015421">
    <property type="entry name" value="PyrdxlP-dep_Trfase_major"/>
</dbReference>
<dbReference type="InterPro" id="IPR015422">
    <property type="entry name" value="PyrdxlP-dep_Trfase_small"/>
</dbReference>
<evidence type="ECO:0000256" key="3">
    <source>
        <dbReference type="ARBA" id="ARBA00022898"/>
    </source>
</evidence>
<comment type="pathway">
    <text evidence="4 6">Cofactor biosynthesis; NAD(+) biosynthesis; quinolinate from L-kynurenine: step 2/3.</text>
</comment>
<dbReference type="InterPro" id="IPR000653">
    <property type="entry name" value="DegT/StrS_aminotransferase"/>
</dbReference>
<evidence type="ECO:0000256" key="2">
    <source>
        <dbReference type="ARBA" id="ARBA00022801"/>
    </source>
</evidence>
<keyword evidence="3 4" id="KW-0663">Pyridoxal phosphate</keyword>
<dbReference type="InterPro" id="IPR015424">
    <property type="entry name" value="PyrdxlP-dep_Trfase"/>
</dbReference>
<dbReference type="PIRSF" id="PIRSF038800">
    <property type="entry name" value="KYNU"/>
    <property type="match status" value="1"/>
</dbReference>
<dbReference type="Pfam" id="PF22580">
    <property type="entry name" value="KYNU_C"/>
    <property type="match status" value="1"/>
</dbReference>
<gene>
    <name evidence="4 8" type="primary">kynU</name>
    <name evidence="8" type="ORF">PBT88_12940</name>
</gene>
<comment type="catalytic activity">
    <reaction evidence="6">
        <text>3-hydroxy-L-kynurenine + H2O = 3-hydroxyanthranilate + L-alanine + H(+)</text>
        <dbReference type="Rhea" id="RHEA:25143"/>
        <dbReference type="ChEBI" id="CHEBI:15377"/>
        <dbReference type="ChEBI" id="CHEBI:15378"/>
        <dbReference type="ChEBI" id="CHEBI:36559"/>
        <dbReference type="ChEBI" id="CHEBI:57972"/>
        <dbReference type="ChEBI" id="CHEBI:58125"/>
        <dbReference type="EC" id="3.7.1.3"/>
    </reaction>
</comment>
<feature type="binding site" evidence="4">
    <location>
        <position position="189"/>
    </location>
    <ligand>
        <name>pyridoxal 5'-phosphate</name>
        <dbReference type="ChEBI" id="CHEBI:597326"/>
    </ligand>
</feature>